<reference evidence="4" key="1">
    <citation type="submission" date="2016-03" db="EMBL/GenBank/DDBJ databases">
        <title>Updated assembly of Pseudogymnoascus destructans, the fungus causing white-nose syndrome of bats.</title>
        <authorList>
            <person name="Palmer J.M."/>
            <person name="Drees K.P."/>
            <person name="Foster J.T."/>
            <person name="Lindner D.L."/>
        </authorList>
    </citation>
    <scope>NUCLEOTIDE SEQUENCE [LARGE SCALE GENOMIC DNA]</scope>
    <source>
        <strain evidence="4">20631-21</strain>
    </source>
</reference>
<organism evidence="4">
    <name type="scientific">Pseudogymnoascus destructans</name>
    <dbReference type="NCBI Taxonomy" id="655981"/>
    <lineage>
        <taxon>Eukaryota</taxon>
        <taxon>Fungi</taxon>
        <taxon>Dikarya</taxon>
        <taxon>Ascomycota</taxon>
        <taxon>Pezizomycotina</taxon>
        <taxon>Leotiomycetes</taxon>
        <taxon>Thelebolales</taxon>
        <taxon>Thelebolaceae</taxon>
        <taxon>Pseudogymnoascus</taxon>
    </lineage>
</organism>
<evidence type="ECO:0000256" key="1">
    <source>
        <dbReference type="SAM" id="MobiDB-lite"/>
    </source>
</evidence>
<feature type="signal peptide" evidence="3">
    <location>
        <begin position="1"/>
        <end position="19"/>
    </location>
</feature>
<proteinExistence type="predicted"/>
<dbReference type="eggNOG" id="ENOG502SPC3">
    <property type="taxonomic scope" value="Eukaryota"/>
</dbReference>
<keyword evidence="2" id="KW-0472">Membrane</keyword>
<feature type="compositionally biased region" description="Gly residues" evidence="1">
    <location>
        <begin position="117"/>
        <end position="128"/>
    </location>
</feature>
<evidence type="ECO:0000313" key="4">
    <source>
        <dbReference type="EMBL" id="OAF56884.1"/>
    </source>
</evidence>
<feature type="compositionally biased region" description="Low complexity" evidence="1">
    <location>
        <begin position="129"/>
        <end position="147"/>
    </location>
</feature>
<dbReference type="Proteomes" id="UP000077154">
    <property type="component" value="Unassembled WGS sequence"/>
</dbReference>
<dbReference type="OrthoDB" id="5426355at2759"/>
<dbReference type="EMBL" id="KV441402">
    <property type="protein sequence ID" value="OAF56884.1"/>
    <property type="molecule type" value="Genomic_DNA"/>
</dbReference>
<feature type="transmembrane region" description="Helical" evidence="2">
    <location>
        <begin position="161"/>
        <end position="184"/>
    </location>
</feature>
<protein>
    <recommendedName>
        <fullName evidence="5">Extracellular membrane protein CFEM domain-containing protein</fullName>
    </recommendedName>
</protein>
<dbReference type="GeneID" id="36290046"/>
<feature type="compositionally biased region" description="Gly residues" evidence="1">
    <location>
        <begin position="214"/>
        <end position="227"/>
    </location>
</feature>
<dbReference type="AlphaFoldDB" id="A0A177A773"/>
<evidence type="ECO:0000256" key="2">
    <source>
        <dbReference type="SAM" id="Phobius"/>
    </source>
</evidence>
<feature type="chain" id="PRO_5008056419" description="Extracellular membrane protein CFEM domain-containing protein" evidence="3">
    <location>
        <begin position="20"/>
        <end position="255"/>
    </location>
</feature>
<accession>A0A177A773</accession>
<feature type="region of interest" description="Disordered" evidence="1">
    <location>
        <begin position="112"/>
        <end position="149"/>
    </location>
</feature>
<gene>
    <name evidence="4" type="ORF">VC83_06996</name>
</gene>
<dbReference type="RefSeq" id="XP_024322175.1">
    <property type="nucleotide sequence ID" value="XM_024470576.1"/>
</dbReference>
<name>A0A177A773_9PEZI</name>
<evidence type="ECO:0000256" key="3">
    <source>
        <dbReference type="SAM" id="SignalP"/>
    </source>
</evidence>
<evidence type="ECO:0008006" key="5">
    <source>
        <dbReference type="Google" id="ProtNLM"/>
    </source>
</evidence>
<keyword evidence="2" id="KW-0812">Transmembrane</keyword>
<dbReference type="VEuPathDB" id="FungiDB:GMDG_04118"/>
<keyword evidence="3" id="KW-0732">Signal</keyword>
<sequence length="255" mass="26567">MSNLLRTLFLLALPLATLQTEVKPGTNLDIVPFNTLPLCAQSCGKLFDVAYSCIPPATPSPDISCFCKNAHTTSVGQAGAANTCASACPVPADLTAIQTWYNGLCASGGTTPTTNGGTTGGTGTGNTGTGSTNTASTGDSTGTDGSTITAPKKKTWIEAHYQYVIMIAIIVVAIVGGWIAAAFFRRRYLRKRELNYEMRPPTAPWVTGHSGPTGPYGGGGFGDGSAGKEGAMMTTPMTAAQVKKEKKKWFVSERT</sequence>
<feature type="region of interest" description="Disordered" evidence="1">
    <location>
        <begin position="205"/>
        <end position="227"/>
    </location>
</feature>
<keyword evidence="2" id="KW-1133">Transmembrane helix</keyword>